<dbReference type="GO" id="GO:0046872">
    <property type="term" value="F:metal ion binding"/>
    <property type="evidence" value="ECO:0007669"/>
    <property type="project" value="UniProtKB-KW"/>
</dbReference>
<sequence>MGGAARALRLGWGRWALPGRLRRALPPGGRTILARLTGAGHEAVVVGGAVRDLLLGLVPQDWDLATSARRADLQALFPEGRAVGAARETGTLLIPGDGTTYEITPYRAGSLEGDLARRDFTIDAMAATPEGRLIDPLGGRRDLAAGVVRACGRPEDRLAEDPLRMLRAVRLAAQFDLELDPALARAIAALAPRLQAVAPERIGAEFGRLLVTDRPAWGMQRLRELGLLDQFAPELLEMVGVEQNRYHAFPVWEHSLMALALVPPVLHLRLAALLHDVAKPRCLSVDADGERHFYGHEAVGAELADRLLRRLRFDNATREKAVHLVRRHMDLHLDGPVTDAALRRMVRRIGVEHLDDLVQLRRADRLASGKREGDLGPDTMAILDGIRRVLAEDAALKVTDLAVDGHDVMAAFGRGPGPYVGQVLEALLEEVLDRPELNRREALLRRLQEMADGGWKG</sequence>
<dbReference type="InterPro" id="IPR043519">
    <property type="entry name" value="NT_sf"/>
</dbReference>
<dbReference type="GO" id="GO:0008033">
    <property type="term" value="P:tRNA processing"/>
    <property type="evidence" value="ECO:0007669"/>
    <property type="project" value="UniProtKB-KW"/>
</dbReference>
<dbReference type="NCBIfam" id="TIGR00277">
    <property type="entry name" value="HDIG"/>
    <property type="match status" value="1"/>
</dbReference>
<dbReference type="EMBL" id="PIUK01000067">
    <property type="protein sequence ID" value="MBY6276236.1"/>
    <property type="molecule type" value="Genomic_DNA"/>
</dbReference>
<evidence type="ECO:0000313" key="15">
    <source>
        <dbReference type="EMBL" id="MBY6276236.1"/>
    </source>
</evidence>
<organism evidence="15 16">
    <name type="scientific">Symbiobacterium thermophilum</name>
    <dbReference type="NCBI Taxonomy" id="2734"/>
    <lineage>
        <taxon>Bacteria</taxon>
        <taxon>Bacillati</taxon>
        <taxon>Bacillota</taxon>
        <taxon>Clostridia</taxon>
        <taxon>Eubacteriales</taxon>
        <taxon>Symbiobacteriaceae</taxon>
        <taxon>Symbiobacterium</taxon>
    </lineage>
</organism>
<keyword evidence="2 11" id="KW-0808">Transferase</keyword>
<evidence type="ECO:0000259" key="12">
    <source>
        <dbReference type="Pfam" id="PF01743"/>
    </source>
</evidence>
<keyword evidence="7" id="KW-0692">RNA repair</keyword>
<dbReference type="Gene3D" id="1.10.246.80">
    <property type="match status" value="1"/>
</dbReference>
<evidence type="ECO:0000313" key="16">
    <source>
        <dbReference type="Proteomes" id="UP000732377"/>
    </source>
</evidence>
<dbReference type="InterPro" id="IPR050124">
    <property type="entry name" value="tRNA_CCA-adding_enzyme"/>
</dbReference>
<protein>
    <submittedName>
        <fullName evidence="15">Polynucleotide adenylyltransferase</fullName>
    </submittedName>
</protein>
<evidence type="ECO:0000256" key="8">
    <source>
        <dbReference type="ARBA" id="ARBA00022840"/>
    </source>
</evidence>
<keyword evidence="10 11" id="KW-0694">RNA-binding</keyword>
<reference evidence="15" key="1">
    <citation type="submission" date="2017-11" db="EMBL/GenBank/DDBJ databases">
        <title>Three new genomes from thermophilic consortium.</title>
        <authorList>
            <person name="Quaggio R."/>
            <person name="Amgarten D."/>
            <person name="Setubal J.C."/>
        </authorList>
    </citation>
    <scope>NUCLEOTIDE SEQUENCE</scope>
    <source>
        <strain evidence="15">ZCTH01-B2</strain>
    </source>
</reference>
<gene>
    <name evidence="15" type="ORF">CWE10_08440</name>
</gene>
<dbReference type="AlphaFoldDB" id="A0A953I9S2"/>
<evidence type="ECO:0000256" key="11">
    <source>
        <dbReference type="RuleBase" id="RU003953"/>
    </source>
</evidence>
<keyword evidence="5" id="KW-0479">Metal-binding</keyword>
<dbReference type="InterPro" id="IPR032810">
    <property type="entry name" value="CCA-adding_enz_C"/>
</dbReference>
<proteinExistence type="inferred from homology"/>
<keyword evidence="8" id="KW-0067">ATP-binding</keyword>
<dbReference type="Pfam" id="PF01743">
    <property type="entry name" value="PolyA_pol"/>
    <property type="match status" value="1"/>
</dbReference>
<dbReference type="Proteomes" id="UP000732377">
    <property type="component" value="Unassembled WGS sequence"/>
</dbReference>
<dbReference type="GO" id="GO:0005524">
    <property type="term" value="F:ATP binding"/>
    <property type="evidence" value="ECO:0007669"/>
    <property type="project" value="UniProtKB-KW"/>
</dbReference>
<keyword evidence="9" id="KW-0460">Magnesium</keyword>
<comment type="cofactor">
    <cofactor evidence="1">
        <name>Mg(2+)</name>
        <dbReference type="ChEBI" id="CHEBI:18420"/>
    </cofactor>
</comment>
<comment type="similarity">
    <text evidence="11">Belongs to the tRNA nucleotidyltransferase/poly(A) polymerase family.</text>
</comment>
<dbReference type="Gene3D" id="1.10.3090.10">
    <property type="entry name" value="cca-adding enzyme, domain 2"/>
    <property type="match status" value="1"/>
</dbReference>
<evidence type="ECO:0000256" key="1">
    <source>
        <dbReference type="ARBA" id="ARBA00001946"/>
    </source>
</evidence>
<name>A0A953I9S2_SYMTR</name>
<evidence type="ECO:0000256" key="9">
    <source>
        <dbReference type="ARBA" id="ARBA00022842"/>
    </source>
</evidence>
<evidence type="ECO:0000256" key="6">
    <source>
        <dbReference type="ARBA" id="ARBA00022741"/>
    </source>
</evidence>
<feature type="domain" description="CCA-adding enzyme C-terminal" evidence="14">
    <location>
        <begin position="304"/>
        <end position="445"/>
    </location>
</feature>
<dbReference type="InterPro" id="IPR002646">
    <property type="entry name" value="PolA_pol_head_dom"/>
</dbReference>
<dbReference type="RefSeq" id="WP_273379236.1">
    <property type="nucleotide sequence ID" value="NZ_PIUK01000067.1"/>
</dbReference>
<dbReference type="GO" id="GO:0003723">
    <property type="term" value="F:RNA binding"/>
    <property type="evidence" value="ECO:0007669"/>
    <property type="project" value="UniProtKB-KW"/>
</dbReference>
<evidence type="ECO:0000256" key="10">
    <source>
        <dbReference type="ARBA" id="ARBA00022884"/>
    </source>
</evidence>
<dbReference type="PANTHER" id="PTHR47545:SF1">
    <property type="entry name" value="MULTIFUNCTIONAL CCA PROTEIN"/>
    <property type="match status" value="1"/>
</dbReference>
<dbReference type="Pfam" id="PF12627">
    <property type="entry name" value="PolyA_pol_RNAbd"/>
    <property type="match status" value="1"/>
</dbReference>
<evidence type="ECO:0000256" key="3">
    <source>
        <dbReference type="ARBA" id="ARBA00022694"/>
    </source>
</evidence>
<feature type="domain" description="tRNA nucleotidyltransferase/poly(A) polymerase RNA and SrmB- binding" evidence="13">
    <location>
        <begin position="177"/>
        <end position="235"/>
    </location>
</feature>
<dbReference type="CDD" id="cd05398">
    <property type="entry name" value="NT_ClassII-CCAase"/>
    <property type="match status" value="1"/>
</dbReference>
<evidence type="ECO:0000259" key="13">
    <source>
        <dbReference type="Pfam" id="PF12627"/>
    </source>
</evidence>
<dbReference type="Pfam" id="PF13735">
    <property type="entry name" value="tRNA_NucTran2_2"/>
    <property type="match status" value="1"/>
</dbReference>
<dbReference type="PANTHER" id="PTHR47545">
    <property type="entry name" value="MULTIFUNCTIONAL CCA PROTEIN"/>
    <property type="match status" value="1"/>
</dbReference>
<dbReference type="InterPro" id="IPR006675">
    <property type="entry name" value="HDIG_dom"/>
</dbReference>
<evidence type="ECO:0000259" key="14">
    <source>
        <dbReference type="Pfam" id="PF13735"/>
    </source>
</evidence>
<accession>A0A953I9S2</accession>
<evidence type="ECO:0000256" key="4">
    <source>
        <dbReference type="ARBA" id="ARBA00022695"/>
    </source>
</evidence>
<dbReference type="GO" id="GO:0016779">
    <property type="term" value="F:nucleotidyltransferase activity"/>
    <property type="evidence" value="ECO:0007669"/>
    <property type="project" value="UniProtKB-KW"/>
</dbReference>
<dbReference type="SUPFAM" id="SSF81301">
    <property type="entry name" value="Nucleotidyltransferase"/>
    <property type="match status" value="1"/>
</dbReference>
<dbReference type="InterPro" id="IPR032828">
    <property type="entry name" value="PolyA_RNA-bd"/>
</dbReference>
<keyword evidence="4 15" id="KW-0548">Nucleotidyltransferase</keyword>
<evidence type="ECO:0000256" key="5">
    <source>
        <dbReference type="ARBA" id="ARBA00022723"/>
    </source>
</evidence>
<dbReference type="SUPFAM" id="SSF81891">
    <property type="entry name" value="Poly A polymerase C-terminal region-like"/>
    <property type="match status" value="1"/>
</dbReference>
<keyword evidence="3" id="KW-0819">tRNA processing</keyword>
<keyword evidence="6" id="KW-0547">Nucleotide-binding</keyword>
<evidence type="ECO:0000256" key="7">
    <source>
        <dbReference type="ARBA" id="ARBA00022800"/>
    </source>
</evidence>
<feature type="domain" description="Poly A polymerase head" evidence="12">
    <location>
        <begin position="44"/>
        <end position="149"/>
    </location>
</feature>
<comment type="caution">
    <text evidence="15">The sequence shown here is derived from an EMBL/GenBank/DDBJ whole genome shotgun (WGS) entry which is preliminary data.</text>
</comment>
<dbReference type="Gene3D" id="3.30.460.10">
    <property type="entry name" value="Beta Polymerase, domain 2"/>
    <property type="match status" value="1"/>
</dbReference>
<evidence type="ECO:0000256" key="2">
    <source>
        <dbReference type="ARBA" id="ARBA00022679"/>
    </source>
</evidence>
<dbReference type="GO" id="GO:0042245">
    <property type="term" value="P:RNA repair"/>
    <property type="evidence" value="ECO:0007669"/>
    <property type="project" value="UniProtKB-KW"/>
</dbReference>